<comment type="pathway">
    <text evidence="2 13">Amino-acid biosynthesis; L-tryptophan biosynthesis; L-tryptophan from chorismate: step 5/5.</text>
</comment>
<evidence type="ECO:0000256" key="1">
    <source>
        <dbReference type="ARBA" id="ARBA00001933"/>
    </source>
</evidence>
<evidence type="ECO:0000313" key="17">
    <source>
        <dbReference type="Proteomes" id="UP001140094"/>
    </source>
</evidence>
<accession>A0A9W8I4Z3</accession>
<feature type="compositionally biased region" description="Basic and acidic residues" evidence="14">
    <location>
        <begin position="13"/>
        <end position="24"/>
    </location>
</feature>
<keyword evidence="17" id="KW-1185">Reference proteome</keyword>
<comment type="caution">
    <text evidence="16">The sequence shown here is derived from an EMBL/GenBank/DDBJ whole genome shotgun (WGS) entry which is preliminary data.</text>
</comment>
<dbReference type="PROSITE" id="PS00168">
    <property type="entry name" value="TRP_SYNTHASE_BETA"/>
    <property type="match status" value="1"/>
</dbReference>
<dbReference type="InterPro" id="IPR002028">
    <property type="entry name" value="Trp_synthase_suA"/>
</dbReference>
<keyword evidence="7 13" id="KW-0028">Amino-acid biosynthesis</keyword>
<dbReference type="NCBIfam" id="TIGR00263">
    <property type="entry name" value="trpB"/>
    <property type="match status" value="1"/>
</dbReference>
<dbReference type="AlphaFoldDB" id="A0A9W8I4Z3"/>
<comment type="cofactor">
    <cofactor evidence="1 13">
        <name>pyridoxal 5'-phosphate</name>
        <dbReference type="ChEBI" id="CHEBI:597326"/>
    </cofactor>
</comment>
<keyword evidence="8 13" id="KW-0822">Tryptophan biosynthesis</keyword>
<evidence type="ECO:0000256" key="12">
    <source>
        <dbReference type="ARBA" id="ARBA00049047"/>
    </source>
</evidence>
<dbReference type="Gene3D" id="3.40.50.1100">
    <property type="match status" value="2"/>
</dbReference>
<dbReference type="GO" id="GO:0005737">
    <property type="term" value="C:cytoplasm"/>
    <property type="evidence" value="ECO:0007669"/>
    <property type="project" value="TreeGrafter"/>
</dbReference>
<dbReference type="Proteomes" id="UP001140094">
    <property type="component" value="Unassembled WGS sequence"/>
</dbReference>
<keyword evidence="9 13" id="KW-0663">Pyridoxal phosphate</keyword>
<dbReference type="InterPro" id="IPR018204">
    <property type="entry name" value="Trp_synthase_alpha_AS"/>
</dbReference>
<evidence type="ECO:0000256" key="9">
    <source>
        <dbReference type="ARBA" id="ARBA00022898"/>
    </source>
</evidence>
<reference evidence="16" key="1">
    <citation type="submission" date="2022-07" db="EMBL/GenBank/DDBJ databases">
        <title>Phylogenomic reconstructions and comparative analyses of Kickxellomycotina fungi.</title>
        <authorList>
            <person name="Reynolds N.K."/>
            <person name="Stajich J.E."/>
            <person name="Barry K."/>
            <person name="Grigoriev I.V."/>
            <person name="Crous P."/>
            <person name="Smith M.E."/>
        </authorList>
    </citation>
    <scope>NUCLEOTIDE SEQUENCE</scope>
    <source>
        <strain evidence="16">NRRL 1565</strain>
    </source>
</reference>
<comment type="similarity">
    <text evidence="3">In the C-terminal section; belongs to the TrpB family.</text>
</comment>
<dbReference type="OrthoDB" id="10050244at2759"/>
<proteinExistence type="inferred from homology"/>
<dbReference type="InterPro" id="IPR006654">
    <property type="entry name" value="Trp_synth_beta"/>
</dbReference>
<dbReference type="InterPro" id="IPR011060">
    <property type="entry name" value="RibuloseP-bd_barrel"/>
</dbReference>
<evidence type="ECO:0000256" key="5">
    <source>
        <dbReference type="ARBA" id="ARBA00012043"/>
    </source>
</evidence>
<dbReference type="Pfam" id="PF00290">
    <property type="entry name" value="Trp_syntA"/>
    <property type="match status" value="1"/>
</dbReference>
<dbReference type="PANTHER" id="PTHR48077">
    <property type="entry name" value="TRYPTOPHAN SYNTHASE-RELATED"/>
    <property type="match status" value="1"/>
</dbReference>
<dbReference type="HAMAP" id="MF_00131">
    <property type="entry name" value="Trp_synth_alpha"/>
    <property type="match status" value="1"/>
</dbReference>
<dbReference type="InterPro" id="IPR001926">
    <property type="entry name" value="TrpB-like_PALP"/>
</dbReference>
<feature type="domain" description="Tryptophan synthase beta chain-like PALP" evidence="15">
    <location>
        <begin position="364"/>
        <end position="687"/>
    </location>
</feature>
<dbReference type="EMBL" id="JANBUO010000019">
    <property type="protein sequence ID" value="KAJ2808868.1"/>
    <property type="molecule type" value="Genomic_DNA"/>
</dbReference>
<comment type="catalytic activity">
    <reaction evidence="12 13">
        <text>(1S,2R)-1-C-(indol-3-yl)glycerol 3-phosphate + L-serine = D-glyceraldehyde 3-phosphate + L-tryptophan + H2O</text>
        <dbReference type="Rhea" id="RHEA:10532"/>
        <dbReference type="ChEBI" id="CHEBI:15377"/>
        <dbReference type="ChEBI" id="CHEBI:33384"/>
        <dbReference type="ChEBI" id="CHEBI:57912"/>
        <dbReference type="ChEBI" id="CHEBI:58866"/>
        <dbReference type="ChEBI" id="CHEBI:59776"/>
        <dbReference type="EC" id="4.2.1.20"/>
    </reaction>
</comment>
<evidence type="ECO:0000256" key="10">
    <source>
        <dbReference type="ARBA" id="ARBA00023141"/>
    </source>
</evidence>
<dbReference type="PROSITE" id="PS00167">
    <property type="entry name" value="TRP_SYNTHASE_ALPHA"/>
    <property type="match status" value="1"/>
</dbReference>
<dbReference type="Pfam" id="PF00291">
    <property type="entry name" value="PALP"/>
    <property type="match status" value="1"/>
</dbReference>
<dbReference type="GO" id="GO:0004834">
    <property type="term" value="F:tryptophan synthase activity"/>
    <property type="evidence" value="ECO:0007669"/>
    <property type="project" value="UniProtKB-EC"/>
</dbReference>
<dbReference type="HAMAP" id="MF_00133">
    <property type="entry name" value="Trp_synth_beta"/>
    <property type="match status" value="1"/>
</dbReference>
<evidence type="ECO:0000256" key="13">
    <source>
        <dbReference type="RuleBase" id="RU003663"/>
    </source>
</evidence>
<dbReference type="SUPFAM" id="SSF53686">
    <property type="entry name" value="Tryptophan synthase beta subunit-like PLP-dependent enzymes"/>
    <property type="match status" value="1"/>
</dbReference>
<keyword evidence="10 13" id="KW-0057">Aromatic amino acid biosynthesis</keyword>
<sequence>MTSRISEAFSKAAQEEDQHPHQTDSARNQLVLYSTVYLERPAFVAYVVAGYPTLAEAVDVLLELEKGGVDLIELGIPFTDPLADGPTIQAAHIASLENGTDIDSSMQLVADARTRGLKIPVVFMGYYNPIMQYGEELLVERCAQAGIDGYIVVDLPPEEAVSFRGLCAASGLSYIPLITPSTSEARIRRLVRIADSFIYVVSRSGVTGARKSLDTQLPELLGRVQQHSSLPLAVGFGVNTHAHFKDVGAMADGVVIGSQFITVMKGAPPGKAAEAARKYAEEVSGRASNDVVRAKPLPKFGGARAADSSETQSLLPDRFGDFGGQYIPEALYDCVAELEKAYVQCKDDPAFWEEFRSFYPYMGRPSPLHLADRLTSKCGGARIFLKREDLCHTGSHKLNNAIGQALVAKRLGKTRIIAETGAGQHGVGTATICAKLGLQCIIYMGSEDMRRQALNVFRIRMLGAEVIPATTGSRTLKDAVNEAMRDWVTNVQSTHYLVGSAIGCHPFPTMVRDFQCVIGNETKEQMQALTGRLPDAVVACVGGGSNSIGMFHPFIADKSVRLVGAEAAGDGVNTSKHSATISAGSLGVFHGAKTYLLQDKKGQIMETHSVSAGLDYPGVGPEHAWLRATGRGEYHAVTDTQALEGFRNLAQLEGIIPALESSHAVYQAMQLASKMTPDQQIVICVSGRGDKDVNTVAEVLPVIGPRIDWDLRFEEDPTKIPRRDNN</sequence>
<evidence type="ECO:0000256" key="8">
    <source>
        <dbReference type="ARBA" id="ARBA00022822"/>
    </source>
</evidence>
<dbReference type="Gene3D" id="3.20.20.70">
    <property type="entry name" value="Aldolase class I"/>
    <property type="match status" value="1"/>
</dbReference>
<dbReference type="PANTHER" id="PTHR48077:SF3">
    <property type="entry name" value="TRYPTOPHAN SYNTHASE"/>
    <property type="match status" value="1"/>
</dbReference>
<comment type="similarity">
    <text evidence="4">In the N-terminal section; belongs to the TrpA family.</text>
</comment>
<dbReference type="InterPro" id="IPR013785">
    <property type="entry name" value="Aldolase_TIM"/>
</dbReference>
<dbReference type="FunFam" id="3.40.50.1100:FF:000004">
    <property type="entry name" value="Tryptophan synthase beta chain"/>
    <property type="match status" value="1"/>
</dbReference>
<evidence type="ECO:0000256" key="4">
    <source>
        <dbReference type="ARBA" id="ARBA00006095"/>
    </source>
</evidence>
<organism evidence="16 17">
    <name type="scientific">Coemansia guatemalensis</name>
    <dbReference type="NCBI Taxonomy" id="2761395"/>
    <lineage>
        <taxon>Eukaryota</taxon>
        <taxon>Fungi</taxon>
        <taxon>Fungi incertae sedis</taxon>
        <taxon>Zoopagomycota</taxon>
        <taxon>Kickxellomycotina</taxon>
        <taxon>Kickxellomycetes</taxon>
        <taxon>Kickxellales</taxon>
        <taxon>Kickxellaceae</taxon>
        <taxon>Coemansia</taxon>
    </lineage>
</organism>
<evidence type="ECO:0000256" key="11">
    <source>
        <dbReference type="ARBA" id="ARBA00023239"/>
    </source>
</evidence>
<evidence type="ECO:0000313" key="16">
    <source>
        <dbReference type="EMBL" id="KAJ2808868.1"/>
    </source>
</evidence>
<evidence type="ECO:0000256" key="14">
    <source>
        <dbReference type="SAM" id="MobiDB-lite"/>
    </source>
</evidence>
<keyword evidence="11 13" id="KW-0456">Lyase</keyword>
<gene>
    <name evidence="16" type="ORF">H4R20_000561</name>
</gene>
<dbReference type="SUPFAM" id="SSF51366">
    <property type="entry name" value="Ribulose-phoshate binding barrel"/>
    <property type="match status" value="1"/>
</dbReference>
<dbReference type="InterPro" id="IPR006653">
    <property type="entry name" value="Trp_synth_b_CS"/>
</dbReference>
<feature type="region of interest" description="Disordered" evidence="14">
    <location>
        <begin position="1"/>
        <end position="25"/>
    </location>
</feature>
<dbReference type="InterPro" id="IPR023026">
    <property type="entry name" value="Trp_synth_beta/beta-like"/>
</dbReference>
<dbReference type="CDD" id="cd06446">
    <property type="entry name" value="Trp-synth_B"/>
    <property type="match status" value="1"/>
</dbReference>
<protein>
    <recommendedName>
        <fullName evidence="6 13">Tryptophan synthase</fullName>
        <ecNumber evidence="5 13">4.2.1.20</ecNumber>
    </recommendedName>
</protein>
<dbReference type="InterPro" id="IPR036052">
    <property type="entry name" value="TrpB-like_PALP_sf"/>
</dbReference>
<evidence type="ECO:0000256" key="6">
    <source>
        <dbReference type="ARBA" id="ARBA00018724"/>
    </source>
</evidence>
<dbReference type="NCBIfam" id="TIGR00262">
    <property type="entry name" value="trpA"/>
    <property type="match status" value="1"/>
</dbReference>
<dbReference type="CDD" id="cd04724">
    <property type="entry name" value="Tryptophan_synthase_alpha"/>
    <property type="match status" value="1"/>
</dbReference>
<name>A0A9W8I4Z3_9FUNG</name>
<dbReference type="EC" id="4.2.1.20" evidence="5 13"/>
<evidence type="ECO:0000256" key="3">
    <source>
        <dbReference type="ARBA" id="ARBA00005761"/>
    </source>
</evidence>
<dbReference type="FunFam" id="3.20.20.70:FF:000151">
    <property type="entry name" value="Tryptophan synthase"/>
    <property type="match status" value="1"/>
</dbReference>
<evidence type="ECO:0000256" key="2">
    <source>
        <dbReference type="ARBA" id="ARBA00004733"/>
    </source>
</evidence>
<evidence type="ECO:0000256" key="7">
    <source>
        <dbReference type="ARBA" id="ARBA00022605"/>
    </source>
</evidence>
<evidence type="ECO:0000259" key="15">
    <source>
        <dbReference type="Pfam" id="PF00291"/>
    </source>
</evidence>
<dbReference type="FunFam" id="3.40.50.1100:FF:000001">
    <property type="entry name" value="Tryptophan synthase beta chain"/>
    <property type="match status" value="1"/>
</dbReference>